<organism evidence="2 3">
    <name type="scientific">Pseudonocardia xishanensis</name>
    <dbReference type="NCBI Taxonomy" id="630995"/>
    <lineage>
        <taxon>Bacteria</taxon>
        <taxon>Bacillati</taxon>
        <taxon>Actinomycetota</taxon>
        <taxon>Actinomycetes</taxon>
        <taxon>Pseudonocardiales</taxon>
        <taxon>Pseudonocardiaceae</taxon>
        <taxon>Pseudonocardia</taxon>
    </lineage>
</organism>
<dbReference type="InterPro" id="IPR056572">
    <property type="entry name" value="Zn_ribbon_PaaD"/>
</dbReference>
<comment type="caution">
    <text evidence="2">The sequence shown here is derived from an EMBL/GenBank/DDBJ whole genome shotgun (WGS) entry which is preliminary data.</text>
</comment>
<name>A0ABP8RHQ4_9PSEU</name>
<evidence type="ECO:0000313" key="3">
    <source>
        <dbReference type="Proteomes" id="UP001501598"/>
    </source>
</evidence>
<proteinExistence type="predicted"/>
<evidence type="ECO:0000259" key="1">
    <source>
        <dbReference type="Pfam" id="PF23451"/>
    </source>
</evidence>
<reference evidence="3" key="1">
    <citation type="journal article" date="2019" name="Int. J. Syst. Evol. Microbiol.">
        <title>The Global Catalogue of Microorganisms (GCM) 10K type strain sequencing project: providing services to taxonomists for standard genome sequencing and annotation.</title>
        <authorList>
            <consortium name="The Broad Institute Genomics Platform"/>
            <consortium name="The Broad Institute Genome Sequencing Center for Infectious Disease"/>
            <person name="Wu L."/>
            <person name="Ma J."/>
        </authorList>
    </citation>
    <scope>NUCLEOTIDE SEQUENCE [LARGE SCALE GENOMIC DNA]</scope>
    <source>
        <strain evidence="3">JCM 17906</strain>
    </source>
</reference>
<sequence>MAGRRRPTDEQLFADQEDFQGVSCPACGSADTRLQSLFGGAASEVTYFCQGCRSCFQWVKWQHRLPRSYPPGPQDGP</sequence>
<keyword evidence="3" id="KW-1185">Reference proteome</keyword>
<feature type="domain" description="PaaD zinc beta ribbon" evidence="1">
    <location>
        <begin position="15"/>
        <end position="60"/>
    </location>
</feature>
<protein>
    <recommendedName>
        <fullName evidence="1">PaaD zinc beta ribbon domain-containing protein</fullName>
    </recommendedName>
</protein>
<dbReference type="Proteomes" id="UP001501598">
    <property type="component" value="Unassembled WGS sequence"/>
</dbReference>
<evidence type="ECO:0000313" key="2">
    <source>
        <dbReference type="EMBL" id="GAA4539181.1"/>
    </source>
</evidence>
<gene>
    <name evidence="2" type="ORF">GCM10023175_10130</name>
</gene>
<dbReference type="RefSeq" id="WP_425568894.1">
    <property type="nucleotide sequence ID" value="NZ_BAABGT010000015.1"/>
</dbReference>
<accession>A0ABP8RHQ4</accession>
<dbReference type="EMBL" id="BAABGT010000015">
    <property type="protein sequence ID" value="GAA4539181.1"/>
    <property type="molecule type" value="Genomic_DNA"/>
</dbReference>
<dbReference type="Pfam" id="PF23451">
    <property type="entry name" value="Zn_ribbon_PaaD"/>
    <property type="match status" value="1"/>
</dbReference>